<protein>
    <submittedName>
        <fullName evidence="1">Uncharacterized protein</fullName>
    </submittedName>
</protein>
<dbReference type="EMBL" id="MGHL01000023">
    <property type="protein sequence ID" value="OGM68493.1"/>
    <property type="molecule type" value="Genomic_DNA"/>
</dbReference>
<comment type="caution">
    <text evidence="1">The sequence shown here is derived from an EMBL/GenBank/DDBJ whole genome shotgun (WGS) entry which is preliminary data.</text>
</comment>
<evidence type="ECO:0000313" key="2">
    <source>
        <dbReference type="Proteomes" id="UP000178429"/>
    </source>
</evidence>
<evidence type="ECO:0000313" key="1">
    <source>
        <dbReference type="EMBL" id="OGM68493.1"/>
    </source>
</evidence>
<sequence length="64" mass="7205">MRSVEIMLGVEQGTYIEGVDGNKIIITNYRDMPLCNLIGFDSKEMVDAVRDHHEELAADYITSS</sequence>
<dbReference type="Proteomes" id="UP000178429">
    <property type="component" value="Unassembled WGS sequence"/>
</dbReference>
<proteinExistence type="predicted"/>
<organism evidence="1 2">
    <name type="scientific">Candidatus Woesebacteria bacterium RIFCSPLOWO2_01_FULL_44_14</name>
    <dbReference type="NCBI Taxonomy" id="1802525"/>
    <lineage>
        <taxon>Bacteria</taxon>
        <taxon>Candidatus Woeseibacteriota</taxon>
    </lineage>
</organism>
<name>A0A1F8BWL9_9BACT</name>
<dbReference type="STRING" id="1802525.A2975_03170"/>
<dbReference type="AlphaFoldDB" id="A0A1F8BWL9"/>
<gene>
    <name evidence="1" type="ORF">A2975_03170</name>
</gene>
<reference evidence="1 2" key="1">
    <citation type="journal article" date="2016" name="Nat. Commun.">
        <title>Thousands of microbial genomes shed light on interconnected biogeochemical processes in an aquifer system.</title>
        <authorList>
            <person name="Anantharaman K."/>
            <person name="Brown C.T."/>
            <person name="Hug L.A."/>
            <person name="Sharon I."/>
            <person name="Castelle C.J."/>
            <person name="Probst A.J."/>
            <person name="Thomas B.C."/>
            <person name="Singh A."/>
            <person name="Wilkins M.J."/>
            <person name="Karaoz U."/>
            <person name="Brodie E.L."/>
            <person name="Williams K.H."/>
            <person name="Hubbard S.S."/>
            <person name="Banfield J.F."/>
        </authorList>
    </citation>
    <scope>NUCLEOTIDE SEQUENCE [LARGE SCALE GENOMIC DNA]</scope>
</reference>
<accession>A0A1F8BWL9</accession>